<accession>A0A8S5UH01</accession>
<sequence length="88" mass="9625">MEIQLSVAASKRLVPTGTTMAGYEIQKDGNPLMTIGGKSTWPNIESQLAQHIKMVGDVHLIIWIRDKNGDMTTTKTLYGTDGGHVVEK</sequence>
<reference evidence="1" key="1">
    <citation type="journal article" date="2021" name="Proc. Natl. Acad. Sci. U.S.A.">
        <title>A Catalog of Tens of Thousands of Viruses from Human Metagenomes Reveals Hidden Associations with Chronic Diseases.</title>
        <authorList>
            <person name="Tisza M.J."/>
            <person name="Buck C.B."/>
        </authorList>
    </citation>
    <scope>NUCLEOTIDE SEQUENCE</scope>
    <source>
        <strain evidence="1">Ctshb19</strain>
    </source>
</reference>
<protein>
    <submittedName>
        <fullName evidence="1">Uncharacterized protein</fullName>
    </submittedName>
</protein>
<name>A0A8S5UH01_9CAUD</name>
<dbReference type="EMBL" id="BK016086">
    <property type="protein sequence ID" value="DAF93716.1"/>
    <property type="molecule type" value="Genomic_DNA"/>
</dbReference>
<proteinExistence type="predicted"/>
<evidence type="ECO:0000313" key="1">
    <source>
        <dbReference type="EMBL" id="DAF93716.1"/>
    </source>
</evidence>
<organism evidence="1">
    <name type="scientific">Myoviridae sp. ctshb19</name>
    <dbReference type="NCBI Taxonomy" id="2825194"/>
    <lineage>
        <taxon>Viruses</taxon>
        <taxon>Duplodnaviria</taxon>
        <taxon>Heunggongvirae</taxon>
        <taxon>Uroviricota</taxon>
        <taxon>Caudoviricetes</taxon>
    </lineage>
</organism>